<dbReference type="PANTHER" id="PTHR42756">
    <property type="entry name" value="TRANSCRIPTIONAL REGULATOR, MARR"/>
    <property type="match status" value="1"/>
</dbReference>
<dbReference type="GO" id="GO:0003700">
    <property type="term" value="F:DNA-binding transcription factor activity"/>
    <property type="evidence" value="ECO:0007669"/>
    <property type="project" value="InterPro"/>
</dbReference>
<keyword evidence="2" id="KW-0238">DNA-binding</keyword>
<evidence type="ECO:0000313" key="6">
    <source>
        <dbReference type="Proteomes" id="UP000199650"/>
    </source>
</evidence>
<dbReference type="Gene3D" id="1.10.10.10">
    <property type="entry name" value="Winged helix-like DNA-binding domain superfamily/Winged helix DNA-binding domain"/>
    <property type="match status" value="1"/>
</dbReference>
<dbReference type="InterPro" id="IPR000835">
    <property type="entry name" value="HTH_MarR-typ"/>
</dbReference>
<reference evidence="5 6" key="1">
    <citation type="submission" date="2016-10" db="EMBL/GenBank/DDBJ databases">
        <authorList>
            <person name="de Groot N.N."/>
        </authorList>
    </citation>
    <scope>NUCLEOTIDE SEQUENCE [LARGE SCALE GENOMIC DNA]</scope>
    <source>
        <strain evidence="5 6">DSM 29439</strain>
    </source>
</reference>
<dbReference type="InterPro" id="IPR023187">
    <property type="entry name" value="Tscrpt_reg_MarR-type_CS"/>
</dbReference>
<accession>A0A1I0QV47</accession>
<evidence type="ECO:0000259" key="4">
    <source>
        <dbReference type="PROSITE" id="PS50995"/>
    </source>
</evidence>
<protein>
    <submittedName>
        <fullName evidence="5">Transcriptional regulator, MarR family</fullName>
    </submittedName>
</protein>
<dbReference type="PRINTS" id="PR00598">
    <property type="entry name" value="HTHMARR"/>
</dbReference>
<dbReference type="InterPro" id="IPR036388">
    <property type="entry name" value="WH-like_DNA-bd_sf"/>
</dbReference>
<keyword evidence="3" id="KW-0804">Transcription</keyword>
<feature type="domain" description="HTH marR-type" evidence="4">
    <location>
        <begin position="12"/>
        <end position="144"/>
    </location>
</feature>
<dbReference type="InterPro" id="IPR036390">
    <property type="entry name" value="WH_DNA-bd_sf"/>
</dbReference>
<dbReference type="PROSITE" id="PS50995">
    <property type="entry name" value="HTH_MARR_2"/>
    <property type="match status" value="1"/>
</dbReference>
<keyword evidence="1" id="KW-0805">Transcription regulation</keyword>
<dbReference type="STRING" id="1173584.SAMN05444851_2975"/>
<evidence type="ECO:0000256" key="1">
    <source>
        <dbReference type="ARBA" id="ARBA00023015"/>
    </source>
</evidence>
<organism evidence="5 6">
    <name type="scientific">Aliiroseovarius sediminilitoris</name>
    <dbReference type="NCBI Taxonomy" id="1173584"/>
    <lineage>
        <taxon>Bacteria</taxon>
        <taxon>Pseudomonadati</taxon>
        <taxon>Pseudomonadota</taxon>
        <taxon>Alphaproteobacteria</taxon>
        <taxon>Rhodobacterales</taxon>
        <taxon>Paracoccaceae</taxon>
        <taxon>Aliiroseovarius</taxon>
    </lineage>
</organism>
<dbReference type="Proteomes" id="UP000199650">
    <property type="component" value="Unassembled WGS sequence"/>
</dbReference>
<evidence type="ECO:0000256" key="3">
    <source>
        <dbReference type="ARBA" id="ARBA00023163"/>
    </source>
</evidence>
<dbReference type="SMART" id="SM00347">
    <property type="entry name" value="HTH_MARR"/>
    <property type="match status" value="1"/>
</dbReference>
<dbReference type="SUPFAM" id="SSF46785">
    <property type="entry name" value="Winged helix' DNA-binding domain"/>
    <property type="match status" value="1"/>
</dbReference>
<dbReference type="RefSeq" id="WP_091431725.1">
    <property type="nucleotide sequence ID" value="NZ_FOJB01000001.1"/>
</dbReference>
<dbReference type="PROSITE" id="PS01117">
    <property type="entry name" value="HTH_MARR_1"/>
    <property type="match status" value="1"/>
</dbReference>
<keyword evidence="6" id="KW-1185">Reference proteome</keyword>
<dbReference type="Pfam" id="PF12802">
    <property type="entry name" value="MarR_2"/>
    <property type="match status" value="1"/>
</dbReference>
<dbReference type="OrthoDB" id="582199at2"/>
<evidence type="ECO:0000256" key="2">
    <source>
        <dbReference type="ARBA" id="ARBA00023125"/>
    </source>
</evidence>
<gene>
    <name evidence="5" type="ORF">SAMN05444851_2975</name>
</gene>
<name>A0A1I0QV47_9RHOB</name>
<dbReference type="PANTHER" id="PTHR42756:SF1">
    <property type="entry name" value="TRANSCRIPTIONAL REPRESSOR OF EMRAB OPERON"/>
    <property type="match status" value="1"/>
</dbReference>
<dbReference type="AlphaFoldDB" id="A0A1I0QV47"/>
<dbReference type="GO" id="GO:0003677">
    <property type="term" value="F:DNA binding"/>
    <property type="evidence" value="ECO:0007669"/>
    <property type="project" value="UniProtKB-KW"/>
</dbReference>
<sequence length="147" mass="16767">MTGANWPGRTQKESLGFLSQVLARRVDEAMKKQLAGLDLDFRFFMTLMQLLAQDGQSQRELGSKLNLPEYQVSRNLDAMANGGLIERRTNPSSRRTTQVFLTIKGRTLAEKLPPLITDLNDRFLSVLTRDERVMLIKMLQRILSLTD</sequence>
<proteinExistence type="predicted"/>
<dbReference type="EMBL" id="FOJB01000001">
    <property type="protein sequence ID" value="SEW31434.1"/>
    <property type="molecule type" value="Genomic_DNA"/>
</dbReference>
<evidence type="ECO:0000313" key="5">
    <source>
        <dbReference type="EMBL" id="SEW31434.1"/>
    </source>
</evidence>